<reference evidence="2" key="2">
    <citation type="submission" date="2020-09" db="EMBL/GenBank/DDBJ databases">
        <authorList>
            <person name="Sun Q."/>
            <person name="Ohkuma M."/>
        </authorList>
    </citation>
    <scope>NUCLEOTIDE SEQUENCE</scope>
    <source>
        <strain evidence="2">JCM 14371</strain>
    </source>
</reference>
<comment type="caution">
    <text evidence="2">The sequence shown here is derived from an EMBL/GenBank/DDBJ whole genome shotgun (WGS) entry which is preliminary data.</text>
</comment>
<organism evidence="2 3">
    <name type="scientific">Deinococcus aquiradiocola</name>
    <dbReference type="NCBI Taxonomy" id="393059"/>
    <lineage>
        <taxon>Bacteria</taxon>
        <taxon>Thermotogati</taxon>
        <taxon>Deinococcota</taxon>
        <taxon>Deinococci</taxon>
        <taxon>Deinococcales</taxon>
        <taxon>Deinococcaceae</taxon>
        <taxon>Deinococcus</taxon>
    </lineage>
</organism>
<dbReference type="Pfam" id="PF11306">
    <property type="entry name" value="DUF3108"/>
    <property type="match status" value="1"/>
</dbReference>
<evidence type="ECO:0000313" key="3">
    <source>
        <dbReference type="Proteomes" id="UP000635726"/>
    </source>
</evidence>
<evidence type="ECO:0000313" key="2">
    <source>
        <dbReference type="EMBL" id="GGJ72354.1"/>
    </source>
</evidence>
<accession>A0A917UPD7</accession>
<protein>
    <recommendedName>
        <fullName evidence="4">DUF3108 domain-containing protein</fullName>
    </recommendedName>
</protein>
<keyword evidence="3" id="KW-1185">Reference proteome</keyword>
<dbReference type="InterPro" id="IPR021457">
    <property type="entry name" value="DUF3108"/>
</dbReference>
<proteinExistence type="predicted"/>
<sequence>MRGGVAGPESFAYTLTLGGRYAGTQEWVVRPERSGVVTRVQTEFGGALPAARKVQESRLDPASGQSVAYAEAEGGNRRPHFETLFDAATGLVTLRQGKDEATQPLVEGYHDPLSLLLWLRSRPQEAASVPLTVRMVGGRVHVQALPDSDVHGLAAHVYFLRPGGAYVYVERDAPHRLLRLIQPSDFGPVEALLTLEHAGARREHSRAGGARDAVRGERPPPGKPRRRR</sequence>
<evidence type="ECO:0000256" key="1">
    <source>
        <dbReference type="SAM" id="MobiDB-lite"/>
    </source>
</evidence>
<dbReference type="Proteomes" id="UP000635726">
    <property type="component" value="Unassembled WGS sequence"/>
</dbReference>
<gene>
    <name evidence="2" type="ORF">GCM10008939_15920</name>
</gene>
<reference evidence="2" key="1">
    <citation type="journal article" date="2014" name="Int. J. Syst. Evol. Microbiol.">
        <title>Complete genome sequence of Corynebacterium casei LMG S-19264T (=DSM 44701T), isolated from a smear-ripened cheese.</title>
        <authorList>
            <consortium name="US DOE Joint Genome Institute (JGI-PGF)"/>
            <person name="Walter F."/>
            <person name="Albersmeier A."/>
            <person name="Kalinowski J."/>
            <person name="Ruckert C."/>
        </authorList>
    </citation>
    <scope>NUCLEOTIDE SEQUENCE</scope>
    <source>
        <strain evidence="2">JCM 14371</strain>
    </source>
</reference>
<evidence type="ECO:0008006" key="4">
    <source>
        <dbReference type="Google" id="ProtNLM"/>
    </source>
</evidence>
<dbReference type="AlphaFoldDB" id="A0A917UPD7"/>
<feature type="region of interest" description="Disordered" evidence="1">
    <location>
        <begin position="199"/>
        <end position="228"/>
    </location>
</feature>
<name>A0A917UPD7_9DEIO</name>
<dbReference type="EMBL" id="BMOE01000004">
    <property type="protein sequence ID" value="GGJ72354.1"/>
    <property type="molecule type" value="Genomic_DNA"/>
</dbReference>